<dbReference type="InterPro" id="IPR050187">
    <property type="entry name" value="Lipid_Phosphate_FormReg"/>
</dbReference>
<comment type="caution">
    <text evidence="10">The sequence shown here is derived from an EMBL/GenBank/DDBJ whole genome shotgun (WGS) entry which is preliminary data.</text>
</comment>
<keyword evidence="5 10" id="KW-0418">Kinase</keyword>
<dbReference type="NCBIfam" id="TIGR00147">
    <property type="entry name" value="YegS/Rv2252/BmrU family lipid kinase"/>
    <property type="match status" value="1"/>
</dbReference>
<dbReference type="EC" id="2.7.1.-" evidence="10"/>
<feature type="domain" description="DAGKc" evidence="9">
    <location>
        <begin position="1"/>
        <end position="128"/>
    </location>
</feature>
<comment type="cofactor">
    <cofactor evidence="1">
        <name>Mg(2+)</name>
        <dbReference type="ChEBI" id="CHEBI:18420"/>
    </cofactor>
</comment>
<reference evidence="11" key="1">
    <citation type="journal article" date="2019" name="Int. J. Syst. Evol. Microbiol.">
        <title>The Global Catalogue of Microorganisms (GCM) 10K type strain sequencing project: providing services to taxonomists for standard genome sequencing and annotation.</title>
        <authorList>
            <consortium name="The Broad Institute Genomics Platform"/>
            <consortium name="The Broad Institute Genome Sequencing Center for Infectious Disease"/>
            <person name="Wu L."/>
            <person name="Ma J."/>
        </authorList>
    </citation>
    <scope>NUCLEOTIDE SEQUENCE [LARGE SCALE GENOMIC DNA]</scope>
    <source>
        <strain evidence="11">CCM 9110</strain>
    </source>
</reference>
<evidence type="ECO:0000259" key="9">
    <source>
        <dbReference type="PROSITE" id="PS50146"/>
    </source>
</evidence>
<dbReference type="PANTHER" id="PTHR12358">
    <property type="entry name" value="SPHINGOSINE KINASE"/>
    <property type="match status" value="1"/>
</dbReference>
<evidence type="ECO:0000256" key="5">
    <source>
        <dbReference type="ARBA" id="ARBA00022777"/>
    </source>
</evidence>
<dbReference type="Gene3D" id="2.60.200.40">
    <property type="match status" value="1"/>
</dbReference>
<gene>
    <name evidence="10" type="ORF">ACFQ41_00670</name>
</gene>
<evidence type="ECO:0000256" key="8">
    <source>
        <dbReference type="ARBA" id="ARBA00023264"/>
    </source>
</evidence>
<sequence length="308" mass="33254">MTSYALIYNPHAGHNGATAVAEHIAHRIKAAGHTVINKPTSHAGEATDLAYTAQVDVVVAIGGDGTINEVAAGLVKRRTPPLLGIIPQGTVNNLARVLHVPQLVDLALVNLLEGKPQPLDIGIVNDKVMISTLTLGVLANAAVSVSQKEKQKFGPFVYLARGLHSLGKNQHWPLIIKSAGETWQKDTAFLLVTMTNSVGGFLNFAPQAKPDDGLFHVFVAPRMTWRRTLLLLPYFLTGNFSKLPGMTYFATNELTITSTKAKLRSRIDGDPSTKLPLKMHVAAGKLQVLIKPSILREWANGVKTETSK</sequence>
<keyword evidence="7" id="KW-0443">Lipid metabolism</keyword>
<dbReference type="PANTHER" id="PTHR12358:SF54">
    <property type="entry name" value="SPHINGOSINE KINASE RELATED PROTEIN"/>
    <property type="match status" value="1"/>
</dbReference>
<protein>
    <submittedName>
        <fullName evidence="10">Diacylglycerol/lipid kinase family protein</fullName>
        <ecNumber evidence="10">2.7.1.-</ecNumber>
    </submittedName>
</protein>
<organism evidence="10 11">
    <name type="scientific">Lacticaseibacillus suilingensis</name>
    <dbReference type="NCBI Taxonomy" id="2799577"/>
    <lineage>
        <taxon>Bacteria</taxon>
        <taxon>Bacillati</taxon>
        <taxon>Bacillota</taxon>
        <taxon>Bacilli</taxon>
        <taxon>Lactobacillales</taxon>
        <taxon>Lactobacillaceae</taxon>
        <taxon>Lacticaseibacillus</taxon>
    </lineage>
</organism>
<dbReference type="Proteomes" id="UP001597199">
    <property type="component" value="Unassembled WGS sequence"/>
</dbReference>
<evidence type="ECO:0000256" key="2">
    <source>
        <dbReference type="ARBA" id="ARBA00005983"/>
    </source>
</evidence>
<keyword evidence="3 10" id="KW-0808">Transferase</keyword>
<evidence type="ECO:0000256" key="1">
    <source>
        <dbReference type="ARBA" id="ARBA00001946"/>
    </source>
</evidence>
<accession>A0ABW4BBB1</accession>
<name>A0ABW4BBB1_9LACO</name>
<evidence type="ECO:0000313" key="11">
    <source>
        <dbReference type="Proteomes" id="UP001597199"/>
    </source>
</evidence>
<dbReference type="EMBL" id="JBHTOA010000005">
    <property type="protein sequence ID" value="MFD1397817.1"/>
    <property type="molecule type" value="Genomic_DNA"/>
</dbReference>
<keyword evidence="4" id="KW-0547">Nucleotide-binding</keyword>
<keyword evidence="6" id="KW-0067">ATP-binding</keyword>
<dbReference type="Pfam" id="PF00781">
    <property type="entry name" value="DAGK_cat"/>
    <property type="match status" value="1"/>
</dbReference>
<evidence type="ECO:0000256" key="6">
    <source>
        <dbReference type="ARBA" id="ARBA00022840"/>
    </source>
</evidence>
<dbReference type="PROSITE" id="PS50146">
    <property type="entry name" value="DAGK"/>
    <property type="match status" value="1"/>
</dbReference>
<comment type="similarity">
    <text evidence="2">Belongs to the diacylglycerol/lipid kinase family.</text>
</comment>
<evidence type="ECO:0000256" key="7">
    <source>
        <dbReference type="ARBA" id="ARBA00023209"/>
    </source>
</evidence>
<dbReference type="InterPro" id="IPR017438">
    <property type="entry name" value="ATP-NAD_kinase_N"/>
</dbReference>
<dbReference type="RefSeq" id="WP_204119488.1">
    <property type="nucleotide sequence ID" value="NZ_BOLV01000016.1"/>
</dbReference>
<dbReference type="SMART" id="SM00046">
    <property type="entry name" value="DAGKc"/>
    <property type="match status" value="1"/>
</dbReference>
<dbReference type="InterPro" id="IPR001206">
    <property type="entry name" value="Diacylglycerol_kinase_cat_dom"/>
</dbReference>
<dbReference type="GO" id="GO:0016301">
    <property type="term" value="F:kinase activity"/>
    <property type="evidence" value="ECO:0007669"/>
    <property type="project" value="UniProtKB-KW"/>
</dbReference>
<keyword evidence="7" id="KW-0444">Lipid biosynthesis</keyword>
<dbReference type="Pfam" id="PF19279">
    <property type="entry name" value="YegS_C"/>
    <property type="match status" value="1"/>
</dbReference>
<keyword evidence="8" id="KW-1208">Phospholipid metabolism</keyword>
<evidence type="ECO:0000256" key="4">
    <source>
        <dbReference type="ARBA" id="ARBA00022741"/>
    </source>
</evidence>
<dbReference type="InterPro" id="IPR045540">
    <property type="entry name" value="YegS/DAGK_C"/>
</dbReference>
<dbReference type="SUPFAM" id="SSF111331">
    <property type="entry name" value="NAD kinase/diacylglycerol kinase-like"/>
    <property type="match status" value="1"/>
</dbReference>
<evidence type="ECO:0000256" key="3">
    <source>
        <dbReference type="ARBA" id="ARBA00022679"/>
    </source>
</evidence>
<keyword evidence="7" id="KW-0594">Phospholipid biosynthesis</keyword>
<proteinExistence type="inferred from homology"/>
<dbReference type="InterPro" id="IPR016064">
    <property type="entry name" value="NAD/diacylglycerol_kinase_sf"/>
</dbReference>
<dbReference type="Gene3D" id="3.40.50.10330">
    <property type="entry name" value="Probable inorganic polyphosphate/atp-NAD kinase, domain 1"/>
    <property type="match status" value="1"/>
</dbReference>
<evidence type="ECO:0000313" key="10">
    <source>
        <dbReference type="EMBL" id="MFD1397817.1"/>
    </source>
</evidence>
<dbReference type="InterPro" id="IPR005218">
    <property type="entry name" value="Diacylglycerol/lipid_kinase"/>
</dbReference>
<keyword evidence="11" id="KW-1185">Reference proteome</keyword>